<dbReference type="EC" id="2.7.2.4" evidence="9"/>
<evidence type="ECO:0000259" key="11">
    <source>
        <dbReference type="Pfam" id="PF00696"/>
    </source>
</evidence>
<dbReference type="InterPro" id="IPR036393">
    <property type="entry name" value="AceGlu_kinase-like_sf"/>
</dbReference>
<dbReference type="Gene3D" id="1.20.120.1320">
    <property type="entry name" value="Aspartokinase, catalytic domain"/>
    <property type="match status" value="1"/>
</dbReference>
<comment type="caution">
    <text evidence="12">The sequence shown here is derived from an EMBL/GenBank/DDBJ whole genome shotgun (WGS) entry which is preliminary data.</text>
</comment>
<keyword evidence="3 9" id="KW-0808">Transferase</keyword>
<dbReference type="PIRSF" id="PIRSF000726">
    <property type="entry name" value="Asp_kin"/>
    <property type="match status" value="1"/>
</dbReference>
<comment type="pathway">
    <text evidence="1 10">Amino-acid biosynthesis; L-lysine biosynthesis via DAP pathway; (S)-tetrahydrodipicolinate from L-aspartate: step 1/4.</text>
</comment>
<evidence type="ECO:0000256" key="1">
    <source>
        <dbReference type="ARBA" id="ARBA00004766"/>
    </source>
</evidence>
<keyword evidence="5 9" id="KW-0418">Kinase</keyword>
<evidence type="ECO:0000256" key="4">
    <source>
        <dbReference type="ARBA" id="ARBA00022741"/>
    </source>
</evidence>
<feature type="domain" description="Aspartate/glutamate/uridylate kinase" evidence="11">
    <location>
        <begin position="2"/>
        <end position="282"/>
    </location>
</feature>
<sequence>MQVFKFGGASVKDDAGIRNVVQIIKDKGGATPLVIVVSATGKTTNQLEKVVEAKFIDISLANRLLQEIKRLHENIAEQLFGSTPNNVFQEINDHIVEAEWIIEETREMEYEYVYDQIVSIGELISSRLLAAWMSHQEIDVEWIDARNVVQTDDTYQEGRIAWNETTSKINTQINPILSSGKMVVSQGFIGSTKENNTTTLGREGSDYTAAIFSAALKAEAMVIWKDVPGILTADPNKFDNVTKLDRLSYSEAIEMTYYGAKVIHPKTIQPLQQNSIPLYVKSFIDPSGEGSLISGDIDLEYPPIVVLEPNQALVHFATRDLSFVAEHHLAHLFDLFQKHRIKVNMMRNTAISFSVCVTNDKQRISNLIQEVQHEFKVIVDHDLELITVRHYLDAMLPKLLAEKIVLLEERIRKTLQMVVKSAPNIIPKS</sequence>
<evidence type="ECO:0000256" key="9">
    <source>
        <dbReference type="RuleBase" id="RU003448"/>
    </source>
</evidence>
<dbReference type="SUPFAM" id="SSF53633">
    <property type="entry name" value="Carbamate kinase-like"/>
    <property type="match status" value="1"/>
</dbReference>
<dbReference type="PANTHER" id="PTHR21499:SF59">
    <property type="entry name" value="ASPARTOKINASE"/>
    <property type="match status" value="1"/>
</dbReference>
<dbReference type="GO" id="GO:0005524">
    <property type="term" value="F:ATP binding"/>
    <property type="evidence" value="ECO:0007669"/>
    <property type="project" value="UniProtKB-KW"/>
</dbReference>
<dbReference type="Pfam" id="PF00696">
    <property type="entry name" value="AA_kinase"/>
    <property type="match status" value="1"/>
</dbReference>
<name>A0A9D7S9E4_9BACT</name>
<dbReference type="InterPro" id="IPR005260">
    <property type="entry name" value="Asp_kin_monofn"/>
</dbReference>
<dbReference type="EMBL" id="JADKFW010000005">
    <property type="protein sequence ID" value="MBK9717826.1"/>
    <property type="molecule type" value="Genomic_DNA"/>
</dbReference>
<keyword evidence="10" id="KW-0028">Amino-acid biosynthesis</keyword>
<evidence type="ECO:0000256" key="8">
    <source>
        <dbReference type="PIRSR" id="PIRSR000726-1"/>
    </source>
</evidence>
<dbReference type="PANTHER" id="PTHR21499">
    <property type="entry name" value="ASPARTATE KINASE"/>
    <property type="match status" value="1"/>
</dbReference>
<dbReference type="GO" id="GO:0009090">
    <property type="term" value="P:homoserine biosynthetic process"/>
    <property type="evidence" value="ECO:0007669"/>
    <property type="project" value="TreeGrafter"/>
</dbReference>
<evidence type="ECO:0000313" key="12">
    <source>
        <dbReference type="EMBL" id="MBK9717826.1"/>
    </source>
</evidence>
<dbReference type="Gene3D" id="3.40.1160.10">
    <property type="entry name" value="Acetylglutamate kinase-like"/>
    <property type="match status" value="1"/>
</dbReference>
<evidence type="ECO:0000256" key="5">
    <source>
        <dbReference type="ARBA" id="ARBA00022777"/>
    </source>
</evidence>
<comment type="catalytic activity">
    <reaction evidence="7 9">
        <text>L-aspartate + ATP = 4-phospho-L-aspartate + ADP</text>
        <dbReference type="Rhea" id="RHEA:23776"/>
        <dbReference type="ChEBI" id="CHEBI:29991"/>
        <dbReference type="ChEBI" id="CHEBI:30616"/>
        <dbReference type="ChEBI" id="CHEBI:57535"/>
        <dbReference type="ChEBI" id="CHEBI:456216"/>
        <dbReference type="EC" id="2.7.2.4"/>
    </reaction>
</comment>
<keyword evidence="6 8" id="KW-0067">ATP-binding</keyword>
<dbReference type="AlphaFoldDB" id="A0A9D7S9E4"/>
<evidence type="ECO:0000256" key="6">
    <source>
        <dbReference type="ARBA" id="ARBA00022840"/>
    </source>
</evidence>
<evidence type="ECO:0000256" key="3">
    <source>
        <dbReference type="ARBA" id="ARBA00022679"/>
    </source>
</evidence>
<comment type="pathway">
    <text evidence="10">Amino-acid biosynthesis; L-methionine biosynthesis via de novo pathway; L-homoserine from L-aspartate: step 1/3.</text>
</comment>
<keyword evidence="4 8" id="KW-0547">Nucleotide-binding</keyword>
<accession>A0A9D7S9E4</accession>
<dbReference type="InterPro" id="IPR045865">
    <property type="entry name" value="ACT-like_dom_sf"/>
</dbReference>
<dbReference type="InterPro" id="IPR001048">
    <property type="entry name" value="Asp/Glu/Uridylate_kinase"/>
</dbReference>
<dbReference type="InterPro" id="IPR042199">
    <property type="entry name" value="AsparK_Bifunc_asparK/hSer_DH"/>
</dbReference>
<dbReference type="NCBIfam" id="TIGR00657">
    <property type="entry name" value="asp_kinases"/>
    <property type="match status" value="1"/>
</dbReference>
<evidence type="ECO:0000256" key="2">
    <source>
        <dbReference type="ARBA" id="ARBA00010122"/>
    </source>
</evidence>
<comment type="pathway">
    <text evidence="10">Amino-acid biosynthesis; L-threonine biosynthesis; L-threonine from L-aspartate: step 1/5.</text>
</comment>
<dbReference type="GO" id="GO:0009089">
    <property type="term" value="P:lysine biosynthetic process via diaminopimelate"/>
    <property type="evidence" value="ECO:0007669"/>
    <property type="project" value="InterPro"/>
</dbReference>
<dbReference type="SUPFAM" id="SSF55021">
    <property type="entry name" value="ACT-like"/>
    <property type="match status" value="1"/>
</dbReference>
<organism evidence="12 13">
    <name type="scientific">Candidatus Defluviibacterium haderslevense</name>
    <dbReference type="NCBI Taxonomy" id="2981993"/>
    <lineage>
        <taxon>Bacteria</taxon>
        <taxon>Pseudomonadati</taxon>
        <taxon>Bacteroidota</taxon>
        <taxon>Saprospiria</taxon>
        <taxon>Saprospirales</taxon>
        <taxon>Saprospiraceae</taxon>
        <taxon>Candidatus Defluviibacterium</taxon>
    </lineage>
</organism>
<evidence type="ECO:0000256" key="10">
    <source>
        <dbReference type="RuleBase" id="RU004249"/>
    </source>
</evidence>
<dbReference type="Proteomes" id="UP000808349">
    <property type="component" value="Unassembled WGS sequence"/>
</dbReference>
<gene>
    <name evidence="12" type="ORF">IPO85_09980</name>
</gene>
<dbReference type="GO" id="GO:0005829">
    <property type="term" value="C:cytosol"/>
    <property type="evidence" value="ECO:0007669"/>
    <property type="project" value="TreeGrafter"/>
</dbReference>
<dbReference type="InterPro" id="IPR001341">
    <property type="entry name" value="Asp_kinase"/>
</dbReference>
<comment type="similarity">
    <text evidence="2 9">Belongs to the aspartokinase family.</text>
</comment>
<feature type="binding site" evidence="8">
    <location>
        <begin position="261"/>
        <end position="262"/>
    </location>
    <ligand>
        <name>ATP</name>
        <dbReference type="ChEBI" id="CHEBI:30616"/>
    </ligand>
</feature>
<proteinExistence type="inferred from homology"/>
<evidence type="ECO:0000256" key="7">
    <source>
        <dbReference type="ARBA" id="ARBA00047872"/>
    </source>
</evidence>
<dbReference type="GO" id="GO:0004072">
    <property type="term" value="F:aspartate kinase activity"/>
    <property type="evidence" value="ECO:0007669"/>
    <property type="project" value="UniProtKB-EC"/>
</dbReference>
<reference evidence="12 13" key="1">
    <citation type="submission" date="2020-10" db="EMBL/GenBank/DDBJ databases">
        <title>Connecting structure to function with the recovery of over 1000 high-quality activated sludge metagenome-assembled genomes encoding full-length rRNA genes using long-read sequencing.</title>
        <authorList>
            <person name="Singleton C.M."/>
            <person name="Petriglieri F."/>
            <person name="Kristensen J.M."/>
            <person name="Kirkegaard R.H."/>
            <person name="Michaelsen T.Y."/>
            <person name="Andersen M.H."/>
            <person name="Karst S.M."/>
            <person name="Dueholm M.S."/>
            <person name="Nielsen P.H."/>
            <person name="Albertsen M."/>
        </authorList>
    </citation>
    <scope>NUCLEOTIDE SEQUENCE [LARGE SCALE GENOMIC DNA]</scope>
    <source>
        <strain evidence="12">Ribe_18-Q3-R11-54_BAT3C.373</strain>
    </source>
</reference>
<evidence type="ECO:0000313" key="13">
    <source>
        <dbReference type="Proteomes" id="UP000808349"/>
    </source>
</evidence>
<protein>
    <recommendedName>
        <fullName evidence="9">Aspartokinase</fullName>
        <ecNumber evidence="9">2.7.2.4</ecNumber>
    </recommendedName>
</protein>